<dbReference type="Pfam" id="PF07549">
    <property type="entry name" value="Sec_GG"/>
    <property type="match status" value="1"/>
</dbReference>
<evidence type="ECO:0000256" key="6">
    <source>
        <dbReference type="ARBA" id="ARBA00022989"/>
    </source>
</evidence>
<dbReference type="InterPro" id="IPR048631">
    <property type="entry name" value="SecD_1st"/>
</dbReference>
<evidence type="ECO:0000256" key="8">
    <source>
        <dbReference type="ARBA" id="ARBA00023136"/>
    </source>
</evidence>
<comment type="caution">
    <text evidence="9">Lacks conserved residue(s) required for the propagation of feature annotation.</text>
</comment>
<keyword evidence="3 9" id="KW-1003">Cell membrane</keyword>
<name>A0A524RPS0_9CHRO</name>
<dbReference type="GO" id="GO:0043952">
    <property type="term" value="P:protein transport by the Sec complex"/>
    <property type="evidence" value="ECO:0007669"/>
    <property type="project" value="UniProtKB-UniRule"/>
</dbReference>
<dbReference type="SUPFAM" id="SSF82866">
    <property type="entry name" value="Multidrug efflux transporter AcrB transmembrane domain"/>
    <property type="match status" value="1"/>
</dbReference>
<organism evidence="13 14">
    <name type="scientific">Aphanocapsa feldmannii 277cV</name>
    <dbReference type="NCBI Taxonomy" id="2507553"/>
    <lineage>
        <taxon>Bacteria</taxon>
        <taxon>Bacillati</taxon>
        <taxon>Cyanobacteriota</taxon>
        <taxon>Cyanophyceae</taxon>
        <taxon>Oscillatoriophycideae</taxon>
        <taxon>Chroococcales</taxon>
        <taxon>Microcystaceae</taxon>
        <taxon>Aphanocapsa</taxon>
    </lineage>
</organism>
<dbReference type="InterPro" id="IPR055344">
    <property type="entry name" value="SecD_SecF_C_bact"/>
</dbReference>
<dbReference type="Proteomes" id="UP000317990">
    <property type="component" value="Unassembled WGS sequence"/>
</dbReference>
<keyword evidence="6 9" id="KW-1133">Transmembrane helix</keyword>
<evidence type="ECO:0000256" key="5">
    <source>
        <dbReference type="ARBA" id="ARBA00022927"/>
    </source>
</evidence>
<dbReference type="InterPro" id="IPR005791">
    <property type="entry name" value="SecD"/>
</dbReference>
<comment type="subcellular location">
    <subcellularLocation>
        <location evidence="1 9">Cell membrane</location>
        <topology evidence="1 9">Multi-pass membrane protein</topology>
    </subcellularLocation>
</comment>
<sequence>MARQQGMLALILALVLAASGLLTYKPLQLGLDLQGGSQLTARTFSDDPAVVIDADGLNAVKEVVRRRIDGLGLSQTTVQVAGKDKIIVQLPGSGEQQADLDRAARQITQKAFLQFTVQQADSTEQYDEFNAQRARLRALLSRELANLQGAEDTALNAATLAQSRERATSLAVELDAVERSIATLFDSRALTGEDLSRAIAAPVPESNGLSYQLNLTFTPKGGQTFADITKEVAGDPEGRRIGIVLDGRSISEATVGAEFRAAGITGGGARITGNFSEAEARNLEVQLQVGSLPYDVEILESRSVGASLGADNVRRSLAAALSGLLLVALFMVVVYRLPGVVAVIALSIYALLNLSVYALIPVVLTLPGIAGFILSFGMALDANVLISERTREELRAGNSLYRSVEAGFNRAFSSILDGNVTTLISCVVLGYLGSGLVRGFAITLGIGVALSMFTALTCSRTLLRLLLMYSGLRQLRFFMAAR</sequence>
<reference evidence="13 14" key="1">
    <citation type="journal article" date="2019" name="mSystems">
        <title>Life at home and on the roam: Genomic adaptions reflect the dual lifestyle of an intracellular, facultative symbiont.</title>
        <authorList>
            <person name="Burgsdorf I."/>
        </authorList>
    </citation>
    <scope>NUCLEOTIDE SEQUENCE [LARGE SCALE GENOMIC DNA]</scope>
    <source>
        <strain evidence="13">277cV</strain>
    </source>
</reference>
<dbReference type="Pfam" id="PF21760">
    <property type="entry name" value="SecD_1st"/>
    <property type="match status" value="1"/>
</dbReference>
<dbReference type="Gene3D" id="3.30.70.3400">
    <property type="match status" value="1"/>
</dbReference>
<dbReference type="NCBIfam" id="TIGR01129">
    <property type="entry name" value="secD"/>
    <property type="match status" value="1"/>
</dbReference>
<keyword evidence="2 9" id="KW-0813">Transport</keyword>
<evidence type="ECO:0000313" key="14">
    <source>
        <dbReference type="Proteomes" id="UP000317990"/>
    </source>
</evidence>
<feature type="domain" description="SecDF P1 head subdomain" evidence="12">
    <location>
        <begin position="184"/>
        <end position="293"/>
    </location>
</feature>
<evidence type="ECO:0000256" key="7">
    <source>
        <dbReference type="ARBA" id="ARBA00023010"/>
    </source>
</evidence>
<comment type="function">
    <text evidence="9">Probably participates in protein translocation into and across both the cytoplasmic and thylakoid membranes in cyanobacterial cells.</text>
</comment>
<proteinExistence type="inferred from homology"/>
<keyword evidence="4 9" id="KW-0812">Transmembrane</keyword>
<evidence type="ECO:0000256" key="4">
    <source>
        <dbReference type="ARBA" id="ARBA00022692"/>
    </source>
</evidence>
<gene>
    <name evidence="9 13" type="primary">secD</name>
    <name evidence="13" type="ORF">ERJ67_03185</name>
</gene>
<evidence type="ECO:0000256" key="2">
    <source>
        <dbReference type="ARBA" id="ARBA00022448"/>
    </source>
</evidence>
<dbReference type="EMBL" id="SRMO01000049">
    <property type="protein sequence ID" value="TGG93820.1"/>
    <property type="molecule type" value="Genomic_DNA"/>
</dbReference>
<feature type="domain" description="Protein export membrane protein SecD/SecF C-terminal" evidence="10">
    <location>
        <begin position="295"/>
        <end position="464"/>
    </location>
</feature>
<dbReference type="InterPro" id="IPR022813">
    <property type="entry name" value="SecD/SecF_arch_bac"/>
</dbReference>
<dbReference type="GO" id="GO:0005886">
    <property type="term" value="C:plasma membrane"/>
    <property type="evidence" value="ECO:0007669"/>
    <property type="project" value="UniProtKB-SubCell"/>
</dbReference>
<evidence type="ECO:0000259" key="11">
    <source>
        <dbReference type="Pfam" id="PF21760"/>
    </source>
</evidence>
<comment type="function">
    <text evidence="9">Part of the Sec protein translocase complex. Interacts with the SecYEG preprotein conducting channel. SecDF uses the proton motive force (PMF) to complete protein translocation after the ATP-dependent function of SecA.</text>
</comment>
<dbReference type="FunFam" id="1.20.1640.10:FF:000004">
    <property type="entry name" value="Protein translocase subunit SecD"/>
    <property type="match status" value="1"/>
</dbReference>
<protein>
    <recommendedName>
        <fullName evidence="9">Protein translocase subunit SecD</fullName>
    </recommendedName>
</protein>
<dbReference type="Pfam" id="PF22599">
    <property type="entry name" value="SecDF_P1_head"/>
    <property type="match status" value="1"/>
</dbReference>
<dbReference type="InterPro" id="IPR054384">
    <property type="entry name" value="SecDF_P1_head"/>
</dbReference>
<dbReference type="Gene3D" id="1.20.1640.10">
    <property type="entry name" value="Multidrug efflux transporter AcrB transmembrane domain"/>
    <property type="match status" value="1"/>
</dbReference>
<dbReference type="InterPro" id="IPR022646">
    <property type="entry name" value="SecD/SecF_CS"/>
</dbReference>
<evidence type="ECO:0000256" key="1">
    <source>
        <dbReference type="ARBA" id="ARBA00004651"/>
    </source>
</evidence>
<evidence type="ECO:0000256" key="3">
    <source>
        <dbReference type="ARBA" id="ARBA00022475"/>
    </source>
</evidence>
<dbReference type="GO" id="GO:0015450">
    <property type="term" value="F:protein-transporting ATPase activity"/>
    <property type="evidence" value="ECO:0007669"/>
    <property type="project" value="InterPro"/>
</dbReference>
<evidence type="ECO:0000313" key="13">
    <source>
        <dbReference type="EMBL" id="TGG93820.1"/>
    </source>
</evidence>
<feature type="transmembrane region" description="Helical" evidence="9">
    <location>
        <begin position="366"/>
        <end position="386"/>
    </location>
</feature>
<keyword evidence="5 9" id="KW-0653">Protein transport</keyword>
<dbReference type="GO" id="GO:0065002">
    <property type="term" value="P:intracellular protein transmembrane transport"/>
    <property type="evidence" value="ECO:0007669"/>
    <property type="project" value="UniProtKB-UniRule"/>
</dbReference>
<dbReference type="GO" id="GO:0006605">
    <property type="term" value="P:protein targeting"/>
    <property type="evidence" value="ECO:0007669"/>
    <property type="project" value="UniProtKB-UniRule"/>
</dbReference>
<keyword evidence="8 9" id="KW-0472">Membrane</keyword>
<dbReference type="InterPro" id="IPR001036">
    <property type="entry name" value="Acrflvin-R"/>
</dbReference>
<feature type="transmembrane region" description="Helical" evidence="9">
    <location>
        <begin position="439"/>
        <end position="463"/>
    </location>
</feature>
<dbReference type="PANTHER" id="PTHR30081:SF1">
    <property type="entry name" value="PROTEIN TRANSLOCASE SUBUNIT SECD"/>
    <property type="match status" value="1"/>
</dbReference>
<comment type="subunit">
    <text evidence="9">Forms a complex with SecF. Part of the essential Sec protein translocation apparatus which comprises SecA, SecYEG and auxiliary proteins SecDF. Other proteins may also be involved.</text>
</comment>
<dbReference type="Pfam" id="PF02355">
    <property type="entry name" value="SecD_SecF_C"/>
    <property type="match status" value="1"/>
</dbReference>
<accession>A0A524RPS0</accession>
<comment type="caution">
    <text evidence="13">The sequence shown here is derived from an EMBL/GenBank/DDBJ whole genome shotgun (WGS) entry which is preliminary data.</text>
</comment>
<dbReference type="AlphaFoldDB" id="A0A524RPS0"/>
<dbReference type="HAMAP" id="MF_01463_B">
    <property type="entry name" value="SecD_B"/>
    <property type="match status" value="1"/>
</dbReference>
<dbReference type="PRINTS" id="PR00702">
    <property type="entry name" value="ACRIFLAVINRP"/>
</dbReference>
<feature type="domain" description="Protein translocase subunit SecDF P1" evidence="11">
    <location>
        <begin position="58"/>
        <end position="116"/>
    </location>
</feature>
<comment type="similarity">
    <text evidence="9">Belongs to the SecD/SecF family. SecD subfamily.</text>
</comment>
<dbReference type="Gene3D" id="3.30.1360.200">
    <property type="match status" value="1"/>
</dbReference>
<dbReference type="NCBIfam" id="TIGR00916">
    <property type="entry name" value="2A0604s01"/>
    <property type="match status" value="1"/>
</dbReference>
<evidence type="ECO:0000259" key="12">
    <source>
        <dbReference type="Pfam" id="PF22599"/>
    </source>
</evidence>
<evidence type="ECO:0000256" key="9">
    <source>
        <dbReference type="HAMAP-Rule" id="MF_01463"/>
    </source>
</evidence>
<evidence type="ECO:0000259" key="10">
    <source>
        <dbReference type="Pfam" id="PF02355"/>
    </source>
</evidence>
<dbReference type="PANTHER" id="PTHR30081">
    <property type="entry name" value="PROTEIN-EXPORT MEMBRANE PROTEIN SEC"/>
    <property type="match status" value="1"/>
</dbReference>
<dbReference type="InterPro" id="IPR048634">
    <property type="entry name" value="SecD_SecF_C"/>
</dbReference>
<keyword evidence="7 9" id="KW-0811">Translocation</keyword>